<dbReference type="STRING" id="200378.SAMN05216553_111204"/>
<dbReference type="PANTHER" id="PTHR45985">
    <property type="match status" value="1"/>
</dbReference>
<evidence type="ECO:0000256" key="1">
    <source>
        <dbReference type="SAM" id="MobiDB-lite"/>
    </source>
</evidence>
<gene>
    <name evidence="2" type="ORF">SAMN05216553_111204</name>
</gene>
<evidence type="ECO:0000313" key="2">
    <source>
        <dbReference type="EMBL" id="SDG78040.1"/>
    </source>
</evidence>
<dbReference type="Gene3D" id="3.20.20.370">
    <property type="entry name" value="Glycoside hydrolase/deacetylase"/>
    <property type="match status" value="1"/>
</dbReference>
<accession>A0A1G7X3A2</accession>
<dbReference type="Proteomes" id="UP000199623">
    <property type="component" value="Unassembled WGS sequence"/>
</dbReference>
<dbReference type="SUPFAM" id="SSF88713">
    <property type="entry name" value="Glycoside hydrolase/deacetylase"/>
    <property type="match status" value="1"/>
</dbReference>
<dbReference type="AlphaFoldDB" id="A0A1G7X3A2"/>
<dbReference type="InterPro" id="IPR011330">
    <property type="entry name" value="Glyco_hydro/deAcase_b/a-brl"/>
</dbReference>
<dbReference type="OrthoDB" id="438898at2"/>
<feature type="region of interest" description="Disordered" evidence="1">
    <location>
        <begin position="31"/>
        <end position="62"/>
    </location>
</feature>
<dbReference type="InterPro" id="IPR052740">
    <property type="entry name" value="CE4"/>
</dbReference>
<dbReference type="GO" id="GO:0005975">
    <property type="term" value="P:carbohydrate metabolic process"/>
    <property type="evidence" value="ECO:0007669"/>
    <property type="project" value="InterPro"/>
</dbReference>
<name>A0A1G7X3A2_9PSEU</name>
<dbReference type="EMBL" id="FNCC01000011">
    <property type="protein sequence ID" value="SDG78040.1"/>
    <property type="molecule type" value="Genomic_DNA"/>
</dbReference>
<organism evidence="2 3">
    <name type="scientific">Lentzea fradiae</name>
    <dbReference type="NCBI Taxonomy" id="200378"/>
    <lineage>
        <taxon>Bacteria</taxon>
        <taxon>Bacillati</taxon>
        <taxon>Actinomycetota</taxon>
        <taxon>Actinomycetes</taxon>
        <taxon>Pseudonocardiales</taxon>
        <taxon>Pseudonocardiaceae</taxon>
        <taxon>Lentzea</taxon>
    </lineage>
</organism>
<keyword evidence="3" id="KW-1185">Reference proteome</keyword>
<protein>
    <recommendedName>
        <fullName evidence="4">Polysaccharide deacetylase</fullName>
    </recommendedName>
</protein>
<proteinExistence type="predicted"/>
<evidence type="ECO:0000313" key="3">
    <source>
        <dbReference type="Proteomes" id="UP000199623"/>
    </source>
</evidence>
<reference evidence="3" key="1">
    <citation type="submission" date="2016-10" db="EMBL/GenBank/DDBJ databases">
        <authorList>
            <person name="Varghese N."/>
            <person name="Submissions S."/>
        </authorList>
    </citation>
    <scope>NUCLEOTIDE SEQUENCE [LARGE SCALE GENOMIC DNA]</scope>
    <source>
        <strain evidence="3">CGMCC 4.3506</strain>
    </source>
</reference>
<evidence type="ECO:0008006" key="4">
    <source>
        <dbReference type="Google" id="ProtNLM"/>
    </source>
</evidence>
<dbReference type="PANTHER" id="PTHR45985:SF3">
    <property type="entry name" value="CHITIN DEACETYLASE-LIKE 4"/>
    <property type="match status" value="1"/>
</dbReference>
<sequence length="388" mass="42814">MKRWGWLTTGVALALVLVLVMTIGHDEDAENQAQAGPLPTAPRLPAPKDTGPTPTVPAPTPEQLARQPWMHKLAPGEKPPQFVLFSFDGAVSEKHWNKVLPIAKAKNARVTGLLSGVYMVSDQDKSQYQPPAGLKRGLSDIAFGGSRQDIAHRIGYLNRVIEDGHEIGTHYNGHFCSGGSQPSVDKWDTKAWNDELDQFAQIVDKSRASGLKLPEGAVRGGRTPCLEGNWDQAFPAMAAHGLVYDTSQVALGVQWPFVQNGVWEFPMPEVRVPALGRQVVMMDFNLWYALNGAKEEPERADEFAQIVFNTYKSVHRAALDGNRAPMVVGNHFNEWNGSAFSNAMEQFLEYVCDKPETVCATYTEVIQWMQLQDPAVLAQLRGMPAARN</sequence>